<dbReference type="KEGG" id="spar:SPRG_14530"/>
<reference evidence="1 2" key="1">
    <citation type="journal article" date="2013" name="PLoS Genet.">
        <title>Distinctive expansion of potential virulence genes in the genome of the oomycete fish pathogen Saprolegnia parasitica.</title>
        <authorList>
            <person name="Jiang R.H."/>
            <person name="de Bruijn I."/>
            <person name="Haas B.J."/>
            <person name="Belmonte R."/>
            <person name="Lobach L."/>
            <person name="Christie J."/>
            <person name="van den Ackerveken G."/>
            <person name="Bottin A."/>
            <person name="Bulone V."/>
            <person name="Diaz-Moreno S.M."/>
            <person name="Dumas B."/>
            <person name="Fan L."/>
            <person name="Gaulin E."/>
            <person name="Govers F."/>
            <person name="Grenville-Briggs L.J."/>
            <person name="Horner N.R."/>
            <person name="Levin J.Z."/>
            <person name="Mammella M."/>
            <person name="Meijer H.J."/>
            <person name="Morris P."/>
            <person name="Nusbaum C."/>
            <person name="Oome S."/>
            <person name="Phillips A.J."/>
            <person name="van Rooyen D."/>
            <person name="Rzeszutek E."/>
            <person name="Saraiva M."/>
            <person name="Secombes C.J."/>
            <person name="Seidl M.F."/>
            <person name="Snel B."/>
            <person name="Stassen J.H."/>
            <person name="Sykes S."/>
            <person name="Tripathy S."/>
            <person name="van den Berg H."/>
            <person name="Vega-Arreguin J.C."/>
            <person name="Wawra S."/>
            <person name="Young S.K."/>
            <person name="Zeng Q."/>
            <person name="Dieguez-Uribeondo J."/>
            <person name="Russ C."/>
            <person name="Tyler B.M."/>
            <person name="van West P."/>
        </authorList>
    </citation>
    <scope>NUCLEOTIDE SEQUENCE [LARGE SCALE GENOMIC DNA]</scope>
    <source>
        <strain evidence="1 2">CBS 223.65</strain>
    </source>
</reference>
<proteinExistence type="predicted"/>
<sequence length="546" mass="60424">MPALQFYMPSCVCPRPTPFEGGYDTPTRLPLTLPPRPIVLPSFPHNCPTQTPRGALAVEFALANIPPDAVAQHVVFLGLNPRRANPTRSSTAHPTGTWLPSQEYIFNQATGLAHCTYVPLTQDWSFSWSQAWPAATLTAYLFVRHDAVLQVVASARSPAFAIRPTPPPPPAPPSIDASLGVILAFVSTLPPGVGGALVSRHVQSQLLHPLVARLHVPSTEMYRDEYARILPLTVDCISVPVTALEATCLGVATSLFDPSLVQQLQAPCLYDADCLLDKDRLTSLFQAWKTLLAAYIDQWLQRSSRYNSHTQLVRDVTSVAPHLHSTPSLFEPFVAQLRELYMAKAQPQDAWPLYQPLSPFDGRWLCAILPPHHPGVSAPVLPLLQWVTMAYCFQMHLDVHNVLHVRSDLAIHSTIWSTYILDDRLHVARVFPNGANTLREWSASWLHGDYTGRVRSPGVICLTFYAWPLQDASTAYIARVEMTATTPTRLQFQWRLASSSVTRGADFVTMTTEERQSCLRGTETPLMALDLTYHRVQAPGDGSAAI</sequence>
<evidence type="ECO:0000313" key="2">
    <source>
        <dbReference type="Proteomes" id="UP000030745"/>
    </source>
</evidence>
<protein>
    <submittedName>
        <fullName evidence="1">Uncharacterized protein</fullName>
    </submittedName>
</protein>
<gene>
    <name evidence="1" type="ORF">SPRG_14530</name>
</gene>
<organism evidence="1 2">
    <name type="scientific">Saprolegnia parasitica (strain CBS 223.65)</name>
    <dbReference type="NCBI Taxonomy" id="695850"/>
    <lineage>
        <taxon>Eukaryota</taxon>
        <taxon>Sar</taxon>
        <taxon>Stramenopiles</taxon>
        <taxon>Oomycota</taxon>
        <taxon>Saprolegniomycetes</taxon>
        <taxon>Saprolegniales</taxon>
        <taxon>Saprolegniaceae</taxon>
        <taxon>Saprolegnia</taxon>
    </lineage>
</organism>
<name>A0A067C079_SAPPC</name>
<dbReference type="EMBL" id="KK583321">
    <property type="protein sequence ID" value="KDO20182.1"/>
    <property type="molecule type" value="Genomic_DNA"/>
</dbReference>
<dbReference type="RefSeq" id="XP_012209129.1">
    <property type="nucleotide sequence ID" value="XM_012353739.1"/>
</dbReference>
<dbReference type="AlphaFoldDB" id="A0A067C079"/>
<accession>A0A067C079</accession>
<dbReference type="Proteomes" id="UP000030745">
    <property type="component" value="Unassembled WGS sequence"/>
</dbReference>
<dbReference type="OrthoDB" id="72985at2759"/>
<keyword evidence="2" id="KW-1185">Reference proteome</keyword>
<dbReference type="VEuPathDB" id="FungiDB:SPRG_14530"/>
<dbReference type="GeneID" id="24136328"/>
<evidence type="ECO:0000313" key="1">
    <source>
        <dbReference type="EMBL" id="KDO20182.1"/>
    </source>
</evidence>